<evidence type="ECO:0000313" key="1">
    <source>
        <dbReference type="EMBL" id="SFE70512.1"/>
    </source>
</evidence>
<sequence>MRYSSKILGSRRSALAGGLAIWVVSAAVGPSLADAARNGPPKPDFMSIDDSAGGHAERFDALTVEYLAPFVDDEMLRADVFVTKGEVRSAPTTTLSQEREAVATFQSVQGCLETFVLVIARTLKEKTVPGPWIRTRRLDGLVTQVDVCNDVVTMSGDFSSDDPELRIKDLRSAELEETVTFFDTQGIRQVTFEIDLTWTATGPISQDTKSCSKEMTPDGELVIECSRSRQRPAVATGTILFVGTDFDFAVGGSDEAFLMATDSVTIELP</sequence>
<dbReference type="RefSeq" id="WP_143140860.1">
    <property type="nucleotide sequence ID" value="NZ_FOMX01000018.1"/>
</dbReference>
<keyword evidence="2" id="KW-1185">Reference proteome</keyword>
<dbReference type="Proteomes" id="UP000199400">
    <property type="component" value="Unassembled WGS sequence"/>
</dbReference>
<proteinExistence type="predicted"/>
<evidence type="ECO:0000313" key="2">
    <source>
        <dbReference type="Proteomes" id="UP000199400"/>
    </source>
</evidence>
<dbReference type="EMBL" id="FOMX01000018">
    <property type="protein sequence ID" value="SFE70512.1"/>
    <property type="molecule type" value="Genomic_DNA"/>
</dbReference>
<reference evidence="2" key="1">
    <citation type="submission" date="2016-10" db="EMBL/GenBank/DDBJ databases">
        <authorList>
            <person name="Varghese N."/>
            <person name="Submissions S."/>
        </authorList>
    </citation>
    <scope>NUCLEOTIDE SEQUENCE [LARGE SCALE GENOMIC DNA]</scope>
    <source>
        <strain evidence="2">ATCC 25963</strain>
    </source>
</reference>
<dbReference type="AlphaFoldDB" id="A0A1I2CQR3"/>
<protein>
    <submittedName>
        <fullName evidence="1">Uncharacterized protein</fullName>
    </submittedName>
</protein>
<name>A0A1I2CQR3_9BACT</name>
<organism evidence="1 2">
    <name type="scientific">Nannocystis exedens</name>
    <dbReference type="NCBI Taxonomy" id="54"/>
    <lineage>
        <taxon>Bacteria</taxon>
        <taxon>Pseudomonadati</taxon>
        <taxon>Myxococcota</taxon>
        <taxon>Polyangia</taxon>
        <taxon>Nannocystales</taxon>
        <taxon>Nannocystaceae</taxon>
        <taxon>Nannocystis</taxon>
    </lineage>
</organism>
<gene>
    <name evidence="1" type="ORF">SAMN02745121_05196</name>
</gene>
<accession>A0A1I2CQR3</accession>